<dbReference type="AlphaFoldDB" id="A0A7J6P6V4"/>
<name>A0A7J6P6V4_PEROL</name>
<evidence type="ECO:0000256" key="1">
    <source>
        <dbReference type="SAM" id="SignalP"/>
    </source>
</evidence>
<keyword evidence="1" id="KW-0732">Signal</keyword>
<accession>A0A7J6P6V4</accession>
<dbReference type="EMBL" id="JABANP010000069">
    <property type="protein sequence ID" value="KAF4691884.1"/>
    <property type="molecule type" value="Genomic_DNA"/>
</dbReference>
<evidence type="ECO:0000313" key="3">
    <source>
        <dbReference type="Proteomes" id="UP000541610"/>
    </source>
</evidence>
<sequence length="255" mass="27664">MAPPPTSLGSTGLCSYLFRGCCFLFFLYGVQAFTVTSQYPEDCFMPGIGPAEGTNIVELLEGACIFTVKGRTLAEYSSDLIAIRLNSNQPDNNDYVTFYFALREDDNEQFSVYTDRSADFGFTHEGIYIQPAISNGELGFSETGPGPYDAAKLDMHGGLQISFADGPLPDGAIKIITTPDYRFVGQYNNRGFALSGSTAAQSGSVMVTTSQTLFLLRTEEGWKFDISFQAQVRDAEGKLPDVDFAATLAKGVMPA</sequence>
<organism evidence="2 3">
    <name type="scientific">Perkinsus olseni</name>
    <name type="common">Perkinsus atlanticus</name>
    <dbReference type="NCBI Taxonomy" id="32597"/>
    <lineage>
        <taxon>Eukaryota</taxon>
        <taxon>Sar</taxon>
        <taxon>Alveolata</taxon>
        <taxon>Perkinsozoa</taxon>
        <taxon>Perkinsea</taxon>
        <taxon>Perkinsida</taxon>
        <taxon>Perkinsidae</taxon>
        <taxon>Perkinsus</taxon>
    </lineage>
</organism>
<feature type="signal peptide" evidence="1">
    <location>
        <begin position="1"/>
        <end position="32"/>
    </location>
</feature>
<feature type="chain" id="PRO_5029563180" evidence="1">
    <location>
        <begin position="33"/>
        <end position="255"/>
    </location>
</feature>
<evidence type="ECO:0000313" key="2">
    <source>
        <dbReference type="EMBL" id="KAF4691884.1"/>
    </source>
</evidence>
<reference evidence="2 3" key="1">
    <citation type="submission" date="2020-04" db="EMBL/GenBank/DDBJ databases">
        <title>Perkinsus olseni comparative genomics.</title>
        <authorList>
            <person name="Bogema D.R."/>
        </authorList>
    </citation>
    <scope>NUCLEOTIDE SEQUENCE [LARGE SCALE GENOMIC DNA]</scope>
    <source>
        <strain evidence="2">00978-12</strain>
    </source>
</reference>
<proteinExistence type="predicted"/>
<comment type="caution">
    <text evidence="2">The sequence shown here is derived from an EMBL/GenBank/DDBJ whole genome shotgun (WGS) entry which is preliminary data.</text>
</comment>
<protein>
    <submittedName>
        <fullName evidence="2">Uncharacterized protein</fullName>
    </submittedName>
</protein>
<gene>
    <name evidence="2" type="ORF">FOZ60_014524</name>
</gene>
<dbReference type="Proteomes" id="UP000541610">
    <property type="component" value="Unassembled WGS sequence"/>
</dbReference>